<accession>A0A8X8H4E0</accession>
<name>A0A8X8H4E0_9RHOB</name>
<keyword evidence="2" id="KW-0436">Ligase</keyword>
<dbReference type="AlphaFoldDB" id="A0A8X8H4E0"/>
<dbReference type="Gene3D" id="3.60.21.10">
    <property type="match status" value="1"/>
</dbReference>
<dbReference type="InterPro" id="IPR004843">
    <property type="entry name" value="Calcineurin-like_PHP"/>
</dbReference>
<organism evidence="2 3">
    <name type="scientific">Fertoeibacter niger</name>
    <dbReference type="NCBI Taxonomy" id="2656921"/>
    <lineage>
        <taxon>Bacteria</taxon>
        <taxon>Pseudomonadati</taxon>
        <taxon>Pseudomonadota</taxon>
        <taxon>Alphaproteobacteria</taxon>
        <taxon>Rhodobacterales</taxon>
        <taxon>Paracoccaceae</taxon>
        <taxon>Fertoeibacter</taxon>
    </lineage>
</organism>
<dbReference type="InterPro" id="IPR026336">
    <property type="entry name" value="PdeM-like"/>
</dbReference>
<dbReference type="GO" id="GO:0016874">
    <property type="term" value="F:ligase activity"/>
    <property type="evidence" value="ECO:0007669"/>
    <property type="project" value="UniProtKB-KW"/>
</dbReference>
<keyword evidence="2" id="KW-0255">Endonuclease</keyword>
<keyword evidence="2" id="KW-0378">Hydrolase</keyword>
<dbReference type="GO" id="GO:0016787">
    <property type="term" value="F:hydrolase activity"/>
    <property type="evidence" value="ECO:0007669"/>
    <property type="project" value="UniProtKB-KW"/>
</dbReference>
<proteinExistence type="predicted"/>
<reference evidence="2" key="1">
    <citation type="submission" date="2020-05" db="EMBL/GenBank/DDBJ databases">
        <title>Fertoebacter nigrum gen. nov., sp. nov., a new member of the family Rhodobacteraceae.</title>
        <authorList>
            <person name="Szuroczki S."/>
            <person name="Abbaszade G."/>
            <person name="Buni D."/>
            <person name="Schumann P."/>
            <person name="Toth E."/>
        </authorList>
    </citation>
    <scope>NUCLEOTIDE SEQUENCE</scope>
    <source>
        <strain evidence="2">RG-N-1a</strain>
    </source>
</reference>
<dbReference type="InterPro" id="IPR029052">
    <property type="entry name" value="Metallo-depent_PP-like"/>
</dbReference>
<dbReference type="NCBIfam" id="TIGR04123">
    <property type="entry name" value="P_estr_lig_assc"/>
    <property type="match status" value="1"/>
</dbReference>
<keyword evidence="2" id="KW-0540">Nuclease</keyword>
<feature type="domain" description="Calcineurin-like phosphoesterase" evidence="1">
    <location>
        <begin position="27"/>
        <end position="126"/>
    </location>
</feature>
<dbReference type="EC" id="3.1.-.-" evidence="2"/>
<dbReference type="PIRSF" id="PIRSF000887">
    <property type="entry name" value="Pesterase_MJ0037"/>
    <property type="match status" value="1"/>
</dbReference>
<protein>
    <submittedName>
        <fullName evidence="2">Ligase-associated DNA damage response endonuclease PdeM</fullName>
        <ecNumber evidence="2">3.1.-.-</ecNumber>
    </submittedName>
</protein>
<gene>
    <name evidence="2" type="primary">pdeM</name>
    <name evidence="2" type="ORF">GEU84_017320</name>
</gene>
<dbReference type="Pfam" id="PF00149">
    <property type="entry name" value="Metallophos"/>
    <property type="match status" value="1"/>
</dbReference>
<dbReference type="PANTHER" id="PTHR39323:SF1">
    <property type="entry name" value="BLR1149 PROTEIN"/>
    <property type="match status" value="1"/>
</dbReference>
<dbReference type="RefSeq" id="WP_152828326.1">
    <property type="nucleotide sequence ID" value="NZ_WHUT02000012.1"/>
</dbReference>
<dbReference type="GO" id="GO:0004519">
    <property type="term" value="F:endonuclease activity"/>
    <property type="evidence" value="ECO:0007669"/>
    <property type="project" value="UniProtKB-KW"/>
</dbReference>
<keyword evidence="3" id="KW-1185">Reference proteome</keyword>
<dbReference type="EMBL" id="WHUT02000012">
    <property type="protein sequence ID" value="NUB46157.1"/>
    <property type="molecule type" value="Genomic_DNA"/>
</dbReference>
<dbReference type="Proteomes" id="UP000484076">
    <property type="component" value="Unassembled WGS sequence"/>
</dbReference>
<evidence type="ECO:0000313" key="2">
    <source>
        <dbReference type="EMBL" id="NUB46157.1"/>
    </source>
</evidence>
<dbReference type="SUPFAM" id="SSF56300">
    <property type="entry name" value="Metallo-dependent phosphatases"/>
    <property type="match status" value="1"/>
</dbReference>
<sequence length="225" mass="24018">MNTLEFHLGGVALRALPSGALHWPGQRLLCVSDLHFGKAERLARRGGALLPPYDTETTLARLDSDLEATGARQVICLGDSFDDLAAAGALPEAARLWLLRLMAGRDWTWILGNHDPAPQDFGGSHRAALRLGALTFRHIATADTPEVSGHYHPKASVAGRSRPCFLLDAQRLILPAYGAYTGGLASHDPVLTGLMGADALAILTGTRALALPMPRMAPKPGVLRR</sequence>
<comment type="caution">
    <text evidence="2">The sequence shown here is derived from an EMBL/GenBank/DDBJ whole genome shotgun (WGS) entry which is preliminary data.</text>
</comment>
<evidence type="ECO:0000259" key="1">
    <source>
        <dbReference type="Pfam" id="PF00149"/>
    </source>
</evidence>
<evidence type="ECO:0000313" key="3">
    <source>
        <dbReference type="Proteomes" id="UP000484076"/>
    </source>
</evidence>
<dbReference type="InterPro" id="IPR024173">
    <property type="entry name" value="Pesterase_MJ0037-like"/>
</dbReference>
<dbReference type="PANTHER" id="PTHR39323">
    <property type="entry name" value="BLR1149 PROTEIN"/>
    <property type="match status" value="1"/>
</dbReference>